<keyword evidence="3" id="KW-1185">Reference proteome</keyword>
<organism evidence="2 3">
    <name type="scientific">Zasmidium cellare</name>
    <name type="common">Wine cellar mold</name>
    <name type="synonym">Racodium cellare</name>
    <dbReference type="NCBI Taxonomy" id="395010"/>
    <lineage>
        <taxon>Eukaryota</taxon>
        <taxon>Fungi</taxon>
        <taxon>Dikarya</taxon>
        <taxon>Ascomycota</taxon>
        <taxon>Pezizomycotina</taxon>
        <taxon>Dothideomycetes</taxon>
        <taxon>Dothideomycetidae</taxon>
        <taxon>Mycosphaerellales</taxon>
        <taxon>Mycosphaerellaceae</taxon>
        <taxon>Zasmidium</taxon>
    </lineage>
</organism>
<feature type="region of interest" description="Disordered" evidence="1">
    <location>
        <begin position="178"/>
        <end position="204"/>
    </location>
</feature>
<feature type="compositionally biased region" description="Acidic residues" evidence="1">
    <location>
        <begin position="636"/>
        <end position="646"/>
    </location>
</feature>
<feature type="region of interest" description="Disordered" evidence="1">
    <location>
        <begin position="130"/>
        <end position="159"/>
    </location>
</feature>
<dbReference type="EMBL" id="JAXOVC010000006">
    <property type="protein sequence ID" value="KAK4500805.1"/>
    <property type="molecule type" value="Genomic_DNA"/>
</dbReference>
<comment type="caution">
    <text evidence="2">The sequence shown here is derived from an EMBL/GenBank/DDBJ whole genome shotgun (WGS) entry which is preliminary data.</text>
</comment>
<feature type="compositionally biased region" description="Low complexity" evidence="1">
    <location>
        <begin position="595"/>
        <end position="608"/>
    </location>
</feature>
<proteinExistence type="predicted"/>
<feature type="region of interest" description="Disordered" evidence="1">
    <location>
        <begin position="561"/>
        <end position="742"/>
    </location>
</feature>
<feature type="region of interest" description="Disordered" evidence="1">
    <location>
        <begin position="217"/>
        <end position="241"/>
    </location>
</feature>
<evidence type="ECO:0000256" key="1">
    <source>
        <dbReference type="SAM" id="MobiDB-lite"/>
    </source>
</evidence>
<gene>
    <name evidence="2" type="ORF">PRZ48_008997</name>
</gene>
<reference evidence="2 3" key="1">
    <citation type="journal article" date="2023" name="G3 (Bethesda)">
        <title>A chromosome-level genome assembly of Zasmidium syzygii isolated from banana leaves.</title>
        <authorList>
            <person name="van Westerhoven A.C."/>
            <person name="Mehrabi R."/>
            <person name="Talebi R."/>
            <person name="Steentjes M.B.F."/>
            <person name="Corcolon B."/>
            <person name="Chong P.A."/>
            <person name="Kema G.H.J."/>
            <person name="Seidl M.F."/>
        </authorList>
    </citation>
    <scope>NUCLEOTIDE SEQUENCE [LARGE SCALE GENOMIC DNA]</scope>
    <source>
        <strain evidence="2 3">P124</strain>
    </source>
</reference>
<evidence type="ECO:0000313" key="3">
    <source>
        <dbReference type="Proteomes" id="UP001305779"/>
    </source>
</evidence>
<sequence>MSYQSGSESFPPGRPRPGGRPPAPGSNARSRTSGSRSDRSVTPTPGPNPVNPQWSQTSAQRERLRRERDRLERIEAADIWDNGTWPEISAIAHGGQRNTMETTPVRLRLNRSQATPSTQSPINPYTELAYRDNYETPRQGLSRRRQTSPSTQSSTNPYQGIYQADPAGTGFAYGGVGLFPPQTPEQQRSIPSDNNTTPTTVQGGGDIFQQLADELREHQHQRQHQLQEEEARRQEDQSDYDSVLDRIEADRQAEYRTIWRARSDDANRLRSFDQVRDDRVTAAFNAWFTTIPVSTQNRYIEYYDDCWAGTTTRYQAYRAMLWIESLPEAVVQAIQHAIDAEKEIDRLSWECDEAWECSEGNDDFIPDVRETYPPPSTGEFGDELNQSEPDEHVCEPGVLCDFIKLHDLVLEPGSKPQIKYMLGALHIRMQRVKLARRKINELGDDAHKSHHLAFGAFHCWLEVALDYVHQRASPTGHHTIAQEFREAGKEFSYGVEEQWTIFEQLFRHTVGLLFSGRKKQHWETRVGYKDRDPLTGQLFDQRGEVNPRLYFPPECFETEDYVVDEPDVPSTPVARPRLMPGNGPTGLALPRIVRSPRSSPRRSATPTSLRRRSATPTERPRSEREASVSSARSSELGDDEDMEDEPEVPRRRRRGGRKVSRTARHLPAVAEKDEEMEEDDGTGDDDELEEDEEDEDMENNDGMDDGDELDQEQESEAGQEHEEWEGFEGEEDEETEEDEEME</sequence>
<feature type="compositionally biased region" description="Low complexity" evidence="1">
    <location>
        <begin position="29"/>
        <end position="43"/>
    </location>
</feature>
<accession>A0ABR0EI26</accession>
<evidence type="ECO:0000313" key="2">
    <source>
        <dbReference type="EMBL" id="KAK4500805.1"/>
    </source>
</evidence>
<protein>
    <submittedName>
        <fullName evidence="2">Uncharacterized protein</fullName>
    </submittedName>
</protein>
<dbReference type="Proteomes" id="UP001305779">
    <property type="component" value="Unassembled WGS sequence"/>
</dbReference>
<feature type="compositionally biased region" description="Polar residues" evidence="1">
    <location>
        <begin position="184"/>
        <end position="201"/>
    </location>
</feature>
<feature type="compositionally biased region" description="Acidic residues" evidence="1">
    <location>
        <begin position="672"/>
        <end position="742"/>
    </location>
</feature>
<feature type="compositionally biased region" description="Basic residues" evidence="1">
    <location>
        <begin position="650"/>
        <end position="664"/>
    </location>
</feature>
<feature type="compositionally biased region" description="Basic and acidic residues" evidence="1">
    <location>
        <begin position="217"/>
        <end position="236"/>
    </location>
</feature>
<feature type="compositionally biased region" description="Pro residues" evidence="1">
    <location>
        <begin position="12"/>
        <end position="24"/>
    </location>
</feature>
<feature type="region of interest" description="Disordered" evidence="1">
    <location>
        <begin position="1"/>
        <end position="66"/>
    </location>
</feature>
<name>A0ABR0EI26_ZASCE</name>